<feature type="compositionally biased region" description="Polar residues" evidence="1">
    <location>
        <begin position="56"/>
        <end position="65"/>
    </location>
</feature>
<feature type="compositionally biased region" description="Basic residues" evidence="1">
    <location>
        <begin position="105"/>
        <end position="115"/>
    </location>
</feature>
<feature type="region of interest" description="Disordered" evidence="1">
    <location>
        <begin position="1"/>
        <end position="77"/>
    </location>
</feature>
<proteinExistence type="predicted"/>
<accession>A0A0C3QAS9</accession>
<organism evidence="2 3">
    <name type="scientific">Tulasnella calospora MUT 4182</name>
    <dbReference type="NCBI Taxonomy" id="1051891"/>
    <lineage>
        <taxon>Eukaryota</taxon>
        <taxon>Fungi</taxon>
        <taxon>Dikarya</taxon>
        <taxon>Basidiomycota</taxon>
        <taxon>Agaricomycotina</taxon>
        <taxon>Agaricomycetes</taxon>
        <taxon>Cantharellales</taxon>
        <taxon>Tulasnellaceae</taxon>
        <taxon>Tulasnella</taxon>
    </lineage>
</organism>
<gene>
    <name evidence="2" type="ORF">M407DRAFT_28401</name>
</gene>
<evidence type="ECO:0000313" key="3">
    <source>
        <dbReference type="Proteomes" id="UP000054248"/>
    </source>
</evidence>
<evidence type="ECO:0000313" key="2">
    <source>
        <dbReference type="EMBL" id="KIO22056.1"/>
    </source>
</evidence>
<protein>
    <submittedName>
        <fullName evidence="2">Uncharacterized protein</fullName>
    </submittedName>
</protein>
<evidence type="ECO:0000256" key="1">
    <source>
        <dbReference type="SAM" id="MobiDB-lite"/>
    </source>
</evidence>
<dbReference type="OrthoDB" id="3215382at2759"/>
<feature type="region of interest" description="Disordered" evidence="1">
    <location>
        <begin position="92"/>
        <end position="115"/>
    </location>
</feature>
<keyword evidence="3" id="KW-1185">Reference proteome</keyword>
<dbReference type="AlphaFoldDB" id="A0A0C3QAS9"/>
<dbReference type="EMBL" id="KN823120">
    <property type="protein sequence ID" value="KIO22056.1"/>
    <property type="molecule type" value="Genomic_DNA"/>
</dbReference>
<reference evidence="2 3" key="1">
    <citation type="submission" date="2014-04" db="EMBL/GenBank/DDBJ databases">
        <authorList>
            <consortium name="DOE Joint Genome Institute"/>
            <person name="Kuo A."/>
            <person name="Girlanda M."/>
            <person name="Perotto S."/>
            <person name="Kohler A."/>
            <person name="Nagy L.G."/>
            <person name="Floudas D."/>
            <person name="Copeland A."/>
            <person name="Barry K.W."/>
            <person name="Cichocki N."/>
            <person name="Veneault-Fourrey C."/>
            <person name="LaButti K."/>
            <person name="Lindquist E.A."/>
            <person name="Lipzen A."/>
            <person name="Lundell T."/>
            <person name="Morin E."/>
            <person name="Murat C."/>
            <person name="Sun H."/>
            <person name="Tunlid A."/>
            <person name="Henrissat B."/>
            <person name="Grigoriev I.V."/>
            <person name="Hibbett D.S."/>
            <person name="Martin F."/>
            <person name="Nordberg H.P."/>
            <person name="Cantor M.N."/>
            <person name="Hua S.X."/>
        </authorList>
    </citation>
    <scope>NUCLEOTIDE SEQUENCE [LARGE SCALE GENOMIC DNA]</scope>
    <source>
        <strain evidence="2 3">MUT 4182</strain>
    </source>
</reference>
<feature type="compositionally biased region" description="Polar residues" evidence="1">
    <location>
        <begin position="1"/>
        <end position="23"/>
    </location>
</feature>
<name>A0A0C3QAS9_9AGAM</name>
<sequence>EQPPQSQHQAEPSSESTATTVFSTPVKKNADADDMDLDSTAGGISGSDAEMGMLSERNSGTSTPTRKAMKRSALVERRKEELKAAELASSKDKLNKITGTGTVPRKLRSTPSRHK</sequence>
<dbReference type="Proteomes" id="UP000054248">
    <property type="component" value="Unassembled WGS sequence"/>
</dbReference>
<feature type="non-terminal residue" evidence="2">
    <location>
        <position position="1"/>
    </location>
</feature>
<dbReference type="HOGENOM" id="CLU_2114846_0_0_1"/>
<reference evidence="3" key="2">
    <citation type="submission" date="2015-01" db="EMBL/GenBank/DDBJ databases">
        <title>Evolutionary Origins and Diversification of the Mycorrhizal Mutualists.</title>
        <authorList>
            <consortium name="DOE Joint Genome Institute"/>
            <consortium name="Mycorrhizal Genomics Consortium"/>
            <person name="Kohler A."/>
            <person name="Kuo A."/>
            <person name="Nagy L.G."/>
            <person name="Floudas D."/>
            <person name="Copeland A."/>
            <person name="Barry K.W."/>
            <person name="Cichocki N."/>
            <person name="Veneault-Fourrey C."/>
            <person name="LaButti K."/>
            <person name="Lindquist E.A."/>
            <person name="Lipzen A."/>
            <person name="Lundell T."/>
            <person name="Morin E."/>
            <person name="Murat C."/>
            <person name="Riley R."/>
            <person name="Ohm R."/>
            <person name="Sun H."/>
            <person name="Tunlid A."/>
            <person name="Henrissat B."/>
            <person name="Grigoriev I.V."/>
            <person name="Hibbett D.S."/>
            <person name="Martin F."/>
        </authorList>
    </citation>
    <scope>NUCLEOTIDE SEQUENCE [LARGE SCALE GENOMIC DNA]</scope>
    <source>
        <strain evidence="3">MUT 4182</strain>
    </source>
</reference>